<dbReference type="GO" id="GO:0015074">
    <property type="term" value="P:DNA integration"/>
    <property type="evidence" value="ECO:0007669"/>
    <property type="project" value="InterPro"/>
</dbReference>
<sequence>MPTSIVTDRGRKFVSAFWQHVFKSIGTKLSMTVVHRAQGDGQAERMDRILEEYLRSFVGLLQDDWDVHLANAEFASIQPEASTIGSGSRRKNLKPYPSVVVVLSFTSIKRLYSFAVVRLGDRAYLSTQNLDRKHTGLPNSTKFGPKWIGPYTVTRKIHNCAYELNIQSGNNSIPSSIRDSPNHTRNLRGCSDLTKSYWSTVPSINWSRS</sequence>
<accession>A0A225VAG7</accession>
<dbReference type="PANTHER" id="PTHR37984:SF5">
    <property type="entry name" value="PROTEIN NYNRIN-LIKE"/>
    <property type="match status" value="1"/>
</dbReference>
<comment type="caution">
    <text evidence="2">The sequence shown here is derived from an EMBL/GenBank/DDBJ whole genome shotgun (WGS) entry which is preliminary data.</text>
</comment>
<dbReference type="AlphaFoldDB" id="A0A225VAG7"/>
<dbReference type="InterPro" id="IPR012337">
    <property type="entry name" value="RNaseH-like_sf"/>
</dbReference>
<feature type="domain" description="Integrase catalytic" evidence="1">
    <location>
        <begin position="1"/>
        <end position="103"/>
    </location>
</feature>
<evidence type="ECO:0000259" key="1">
    <source>
        <dbReference type="PROSITE" id="PS50994"/>
    </source>
</evidence>
<evidence type="ECO:0000313" key="3">
    <source>
        <dbReference type="Proteomes" id="UP000198211"/>
    </source>
</evidence>
<reference evidence="3" key="1">
    <citation type="submission" date="2017-03" db="EMBL/GenBank/DDBJ databases">
        <title>Phytopthora megakarya and P. palmivora, two closely related causual agents of cacao black pod achieved similar genome size and gene model numbers by different mechanisms.</title>
        <authorList>
            <person name="Ali S."/>
            <person name="Shao J."/>
            <person name="Larry D.J."/>
            <person name="Kronmiller B."/>
            <person name="Shen D."/>
            <person name="Strem M.D."/>
            <person name="Melnick R.L."/>
            <person name="Guiltinan M.J."/>
            <person name="Tyler B.M."/>
            <person name="Meinhardt L.W."/>
            <person name="Bailey B.A."/>
        </authorList>
    </citation>
    <scope>NUCLEOTIDE SEQUENCE [LARGE SCALE GENOMIC DNA]</scope>
    <source>
        <strain evidence="3">zdho120</strain>
    </source>
</reference>
<name>A0A225VAG7_9STRA</name>
<protein>
    <submittedName>
        <fullName evidence="2">Gag-pol</fullName>
    </submittedName>
</protein>
<evidence type="ECO:0000313" key="2">
    <source>
        <dbReference type="EMBL" id="OWZ01777.1"/>
    </source>
</evidence>
<dbReference type="PROSITE" id="PS50994">
    <property type="entry name" value="INTEGRASE"/>
    <property type="match status" value="1"/>
</dbReference>
<dbReference type="EMBL" id="NBNE01006613">
    <property type="protein sequence ID" value="OWZ01777.1"/>
    <property type="molecule type" value="Genomic_DNA"/>
</dbReference>
<organism evidence="2 3">
    <name type="scientific">Phytophthora megakarya</name>
    <dbReference type="NCBI Taxonomy" id="4795"/>
    <lineage>
        <taxon>Eukaryota</taxon>
        <taxon>Sar</taxon>
        <taxon>Stramenopiles</taxon>
        <taxon>Oomycota</taxon>
        <taxon>Peronosporomycetes</taxon>
        <taxon>Peronosporales</taxon>
        <taxon>Peronosporaceae</taxon>
        <taxon>Phytophthora</taxon>
    </lineage>
</organism>
<dbReference type="PANTHER" id="PTHR37984">
    <property type="entry name" value="PROTEIN CBG26694"/>
    <property type="match status" value="1"/>
</dbReference>
<keyword evidence="3" id="KW-1185">Reference proteome</keyword>
<gene>
    <name evidence="2" type="ORF">PHMEG_00026780</name>
</gene>
<dbReference type="OrthoDB" id="111946at2759"/>
<dbReference type="InterPro" id="IPR001584">
    <property type="entry name" value="Integrase_cat-core"/>
</dbReference>
<dbReference type="GO" id="GO:0003676">
    <property type="term" value="F:nucleic acid binding"/>
    <property type="evidence" value="ECO:0007669"/>
    <property type="project" value="InterPro"/>
</dbReference>
<dbReference type="Proteomes" id="UP000198211">
    <property type="component" value="Unassembled WGS sequence"/>
</dbReference>
<dbReference type="Gene3D" id="3.30.420.10">
    <property type="entry name" value="Ribonuclease H-like superfamily/Ribonuclease H"/>
    <property type="match status" value="1"/>
</dbReference>
<dbReference type="STRING" id="4795.A0A225VAG7"/>
<dbReference type="SUPFAM" id="SSF53098">
    <property type="entry name" value="Ribonuclease H-like"/>
    <property type="match status" value="1"/>
</dbReference>
<proteinExistence type="predicted"/>
<dbReference type="InterPro" id="IPR050951">
    <property type="entry name" value="Retrovirus_Pol_polyprotein"/>
</dbReference>
<dbReference type="InterPro" id="IPR036397">
    <property type="entry name" value="RNaseH_sf"/>
</dbReference>